<feature type="compositionally biased region" description="Basic residues" evidence="6">
    <location>
        <begin position="533"/>
        <end position="545"/>
    </location>
</feature>
<dbReference type="PROSITE" id="PS50157">
    <property type="entry name" value="ZINC_FINGER_C2H2_2"/>
    <property type="match status" value="2"/>
</dbReference>
<dbReference type="SUPFAM" id="SSF57667">
    <property type="entry name" value="beta-beta-alpha zinc fingers"/>
    <property type="match status" value="2"/>
</dbReference>
<name>A0A507QNP9_MONPU</name>
<feature type="compositionally biased region" description="Low complexity" evidence="6">
    <location>
        <begin position="333"/>
        <end position="352"/>
    </location>
</feature>
<dbReference type="EMBL" id="VIFY01000193">
    <property type="protein sequence ID" value="TQB68745.1"/>
    <property type="molecule type" value="Genomic_DNA"/>
</dbReference>
<protein>
    <submittedName>
        <fullName evidence="8">Metallothionein expression activator</fullName>
    </submittedName>
</protein>
<evidence type="ECO:0000256" key="5">
    <source>
        <dbReference type="PROSITE-ProRule" id="PRU00042"/>
    </source>
</evidence>
<feature type="region of interest" description="Disordered" evidence="6">
    <location>
        <begin position="326"/>
        <end position="402"/>
    </location>
</feature>
<keyword evidence="3 5" id="KW-0863">Zinc-finger</keyword>
<dbReference type="InterPro" id="IPR036236">
    <property type="entry name" value="Znf_C2H2_sf"/>
</dbReference>
<dbReference type="AlphaFoldDB" id="A0A507QNP9"/>
<dbReference type="SMART" id="SM00355">
    <property type="entry name" value="ZnF_C2H2"/>
    <property type="match status" value="2"/>
</dbReference>
<reference evidence="8 9" key="1">
    <citation type="submission" date="2019-06" db="EMBL/GenBank/DDBJ databases">
        <title>Wine fermentation using esterase from Monascus purpureus.</title>
        <authorList>
            <person name="Geng C."/>
            <person name="Zhang Y."/>
        </authorList>
    </citation>
    <scope>NUCLEOTIDE SEQUENCE [LARGE SCALE GENOMIC DNA]</scope>
    <source>
        <strain evidence="8">HQ1</strain>
    </source>
</reference>
<keyword evidence="9" id="KW-1185">Reference proteome</keyword>
<dbReference type="Pfam" id="PF00096">
    <property type="entry name" value="zf-C2H2"/>
    <property type="match status" value="1"/>
</dbReference>
<keyword evidence="2" id="KW-0677">Repeat</keyword>
<evidence type="ECO:0000313" key="8">
    <source>
        <dbReference type="EMBL" id="TQB68745.1"/>
    </source>
</evidence>
<feature type="compositionally biased region" description="Polar residues" evidence="6">
    <location>
        <begin position="377"/>
        <end position="394"/>
    </location>
</feature>
<dbReference type="PANTHER" id="PTHR19818">
    <property type="entry name" value="ZINC FINGER PROTEIN ZIC AND GLI"/>
    <property type="match status" value="1"/>
</dbReference>
<dbReference type="GO" id="GO:0008270">
    <property type="term" value="F:zinc ion binding"/>
    <property type="evidence" value="ECO:0007669"/>
    <property type="project" value="UniProtKB-KW"/>
</dbReference>
<evidence type="ECO:0000256" key="6">
    <source>
        <dbReference type="SAM" id="MobiDB-lite"/>
    </source>
</evidence>
<dbReference type="GO" id="GO:0000978">
    <property type="term" value="F:RNA polymerase II cis-regulatory region sequence-specific DNA binding"/>
    <property type="evidence" value="ECO:0007669"/>
    <property type="project" value="TreeGrafter"/>
</dbReference>
<feature type="domain" description="C2H2-type" evidence="7">
    <location>
        <begin position="473"/>
        <end position="500"/>
    </location>
</feature>
<evidence type="ECO:0000256" key="3">
    <source>
        <dbReference type="ARBA" id="ARBA00022771"/>
    </source>
</evidence>
<feature type="compositionally biased region" description="Low complexity" evidence="6">
    <location>
        <begin position="566"/>
        <end position="578"/>
    </location>
</feature>
<dbReference type="Proteomes" id="UP000319663">
    <property type="component" value="Unassembled WGS sequence"/>
</dbReference>
<dbReference type="PROSITE" id="PS00028">
    <property type="entry name" value="ZINC_FINGER_C2H2_1"/>
    <property type="match status" value="2"/>
</dbReference>
<dbReference type="STRING" id="5098.A0A507QNP9"/>
<dbReference type="PANTHER" id="PTHR19818:SF144">
    <property type="entry name" value="METALLOTHIONEIN EXPRESSION ACTIVATOR-RELATED"/>
    <property type="match status" value="1"/>
</dbReference>
<feature type="domain" description="C2H2-type" evidence="7">
    <location>
        <begin position="443"/>
        <end position="472"/>
    </location>
</feature>
<evidence type="ECO:0000259" key="7">
    <source>
        <dbReference type="PROSITE" id="PS50157"/>
    </source>
</evidence>
<evidence type="ECO:0000256" key="1">
    <source>
        <dbReference type="ARBA" id="ARBA00022723"/>
    </source>
</evidence>
<dbReference type="Gene3D" id="3.30.160.60">
    <property type="entry name" value="Classic Zinc Finger"/>
    <property type="match status" value="3"/>
</dbReference>
<accession>A0A507QNP9</accession>
<proteinExistence type="predicted"/>
<dbReference type="FunFam" id="3.30.160.60:FF:000504">
    <property type="entry name" value="C2H2 transcription factor swi5"/>
    <property type="match status" value="1"/>
</dbReference>
<evidence type="ECO:0000256" key="4">
    <source>
        <dbReference type="ARBA" id="ARBA00022833"/>
    </source>
</evidence>
<dbReference type="GO" id="GO:0045944">
    <property type="term" value="P:positive regulation of transcription by RNA polymerase II"/>
    <property type="evidence" value="ECO:0007669"/>
    <property type="project" value="UniProtKB-ARBA"/>
</dbReference>
<keyword evidence="1" id="KW-0479">Metal-binding</keyword>
<evidence type="ECO:0000256" key="2">
    <source>
        <dbReference type="ARBA" id="ARBA00022737"/>
    </source>
</evidence>
<comment type="caution">
    <text evidence="8">The sequence shown here is derived from an EMBL/GenBank/DDBJ whole genome shotgun (WGS) entry which is preliminary data.</text>
</comment>
<dbReference type="FunFam" id="3.30.160.60:FF:001649">
    <property type="entry name" value="C2H2 transcription factor Swi5"/>
    <property type="match status" value="1"/>
</dbReference>
<feature type="region of interest" description="Disordered" evidence="6">
    <location>
        <begin position="1"/>
        <end position="24"/>
    </location>
</feature>
<dbReference type="InterPro" id="IPR050329">
    <property type="entry name" value="GLI_C2H2-zinc-finger"/>
</dbReference>
<dbReference type="GO" id="GO:0000981">
    <property type="term" value="F:DNA-binding transcription factor activity, RNA polymerase II-specific"/>
    <property type="evidence" value="ECO:0007669"/>
    <property type="project" value="TreeGrafter"/>
</dbReference>
<feature type="compositionally biased region" description="Basic and acidic residues" evidence="6">
    <location>
        <begin position="546"/>
        <end position="563"/>
    </location>
</feature>
<evidence type="ECO:0000313" key="9">
    <source>
        <dbReference type="Proteomes" id="UP000319663"/>
    </source>
</evidence>
<organism evidence="8 9">
    <name type="scientific">Monascus purpureus</name>
    <name type="common">Red mold</name>
    <name type="synonym">Monascus anka</name>
    <dbReference type="NCBI Taxonomy" id="5098"/>
    <lineage>
        <taxon>Eukaryota</taxon>
        <taxon>Fungi</taxon>
        <taxon>Dikarya</taxon>
        <taxon>Ascomycota</taxon>
        <taxon>Pezizomycotina</taxon>
        <taxon>Eurotiomycetes</taxon>
        <taxon>Eurotiomycetidae</taxon>
        <taxon>Eurotiales</taxon>
        <taxon>Aspergillaceae</taxon>
        <taxon>Monascus</taxon>
    </lineage>
</organism>
<sequence>MLSHPRSSLQDRHRRHRRQISTPTLLEAGKVPNLPTPALQRFQTHRRGQSLDQRSPCAKQFQAARNGVDSATRIATNGTVYHHPQMFQELQQQHQQQVPDSQLPVLQHSTRMALIAESQAFSQEDLQALAHRSDKNACMSPHIVQVGSNFSEVQSLKLALDRIQQQQFSCGNVVDRQSLDNGSWSYYQQNNLAALQQQASDISKVQQPRTPALQTNDRKIFDKCNSPKLGQWLMNSDYRPITPATTPFRLSVDLSQCSEAIKSQPVKDQYLSIPGQTHPLYMQRAKSLEGVTGTTFTQQSIEIPSPPNTASFDIDTFDIFDYQQASSVDNSEPHSQNSASSSSTAPTFPSMSEPSNTQSAEESNKAQKLPILPISSRRGSSQKTSNTPSGTMSPTKPKLSPRVASIGSLNLDSRVQASIKETGITIDEIASFIHGPDPEDGKWVCLHTGCGRRFGRKENIKSHVQTHLGDRQYKCDHCNKCFVRGHDLKRHAKIHTGDKPYECLCGNVFARHDALTRHRQRGMCIGGYKGIVRKTTKRGRPRKHRPEMGERQNKAAKTHEKVAAKSSSVSGSDTSRNSPPSDTFKDMHIRGSSPPQQTAPVFQMPDYSLPPAGLDITPPASPGYNTGSELSSDWSYRSLSPTTEDEKVSQPLSDKILAGSGLPFGTGVHPNNDTTNSDALLSPRNAPTLTDSSTVSDLDIFISQDPTTLTKDGLQYFNDPDMVEFPNYSATSTFGEGIDLFPGKGISTSLSLNDDDFFSLQFHADEQPSDVFTRDFSWID</sequence>
<dbReference type="OrthoDB" id="8117402at2759"/>
<feature type="region of interest" description="Disordered" evidence="6">
    <location>
        <begin position="533"/>
        <end position="685"/>
    </location>
</feature>
<dbReference type="GO" id="GO:0005634">
    <property type="term" value="C:nucleus"/>
    <property type="evidence" value="ECO:0007669"/>
    <property type="project" value="UniProtKB-ARBA"/>
</dbReference>
<gene>
    <name evidence="8" type="primary">ACE2</name>
    <name evidence="8" type="ORF">MPDQ_002873</name>
</gene>
<dbReference type="InterPro" id="IPR013087">
    <property type="entry name" value="Znf_C2H2_type"/>
</dbReference>
<feature type="compositionally biased region" description="Polar residues" evidence="6">
    <location>
        <begin position="669"/>
        <end position="685"/>
    </location>
</feature>
<feature type="compositionally biased region" description="Polar residues" evidence="6">
    <location>
        <begin position="623"/>
        <end position="642"/>
    </location>
</feature>
<keyword evidence="4" id="KW-0862">Zinc</keyword>